<dbReference type="Proteomes" id="UP000502706">
    <property type="component" value="Chromosome"/>
</dbReference>
<dbReference type="EMBL" id="CP045121">
    <property type="protein sequence ID" value="QIN80150.1"/>
    <property type="molecule type" value="Genomic_DNA"/>
</dbReference>
<dbReference type="PROSITE" id="PS51658">
    <property type="entry name" value="BFN"/>
    <property type="match status" value="1"/>
</dbReference>
<feature type="domain" description="BFN" evidence="1">
    <location>
        <begin position="6"/>
        <end position="137"/>
    </location>
</feature>
<dbReference type="KEGG" id="rmar:GBA65_18320"/>
<organism evidence="2 3">
    <name type="scientific">Rubrobacter marinus</name>
    <dbReference type="NCBI Taxonomy" id="2653852"/>
    <lineage>
        <taxon>Bacteria</taxon>
        <taxon>Bacillati</taxon>
        <taxon>Actinomycetota</taxon>
        <taxon>Rubrobacteria</taxon>
        <taxon>Rubrobacterales</taxon>
        <taxon>Rubrobacteraceae</taxon>
        <taxon>Rubrobacter</taxon>
    </lineage>
</organism>
<evidence type="ECO:0000313" key="2">
    <source>
        <dbReference type="EMBL" id="QIN80150.1"/>
    </source>
</evidence>
<dbReference type="SUPFAM" id="SSF103256">
    <property type="entry name" value="Hypothetical protein TM0160"/>
    <property type="match status" value="1"/>
</dbReference>
<proteinExistence type="predicted"/>
<dbReference type="Gene3D" id="3.10.690.10">
    <property type="entry name" value="Bifunctional nuclease domain"/>
    <property type="match status" value="1"/>
</dbReference>
<accession>A0A6G8Q162</accession>
<keyword evidence="3" id="KW-1185">Reference proteome</keyword>
<dbReference type="RefSeq" id="WP_166397826.1">
    <property type="nucleotide sequence ID" value="NZ_CP045121.1"/>
</dbReference>
<reference evidence="2 3" key="1">
    <citation type="submission" date="2019-10" db="EMBL/GenBank/DDBJ databases">
        <title>Rubrobacter sp nov SCSIO 52915 isolated from a deep-sea sediment in the South China Sea.</title>
        <authorList>
            <person name="Chen R.W."/>
        </authorList>
    </citation>
    <scope>NUCLEOTIDE SEQUENCE [LARGE SCALE GENOMIC DNA]</scope>
    <source>
        <strain evidence="2 3">SCSIO 52915</strain>
    </source>
</reference>
<evidence type="ECO:0000259" key="1">
    <source>
        <dbReference type="PROSITE" id="PS51658"/>
    </source>
</evidence>
<dbReference type="PANTHER" id="PTHR15160">
    <property type="entry name" value="VON HIPPEL-LINDAU PROTEIN"/>
    <property type="match status" value="1"/>
</dbReference>
<gene>
    <name evidence="2" type="ORF">GBA65_18320</name>
</gene>
<protein>
    <submittedName>
        <fullName evidence="2">Bifunctional nuclease family protein</fullName>
    </submittedName>
</protein>
<evidence type="ECO:0000313" key="3">
    <source>
        <dbReference type="Proteomes" id="UP000502706"/>
    </source>
</evidence>
<dbReference type="InterPro" id="IPR003729">
    <property type="entry name" value="Bi_nuclease_dom"/>
</dbReference>
<name>A0A6G8Q162_9ACTN</name>
<sequence>MSADGFTRMSIYGINLDLFSSSPIVILKVEGENRYLPIWIGQAEARSILMKLQNQEFSRPLTHDLAASLVSELGGSMERITVTELKDSTFFATIHLQIDGRAVEVDSRPSDAIAIAVRTGAAIFAADDVIEEAAVEFQDQEALEEAPEDEVVDKFKDWMNRVSPEDFK</sequence>
<dbReference type="PANTHER" id="PTHR15160:SF1">
    <property type="entry name" value="VON HIPPEL-LINDAU DISEASE TUMOR SUPPRESSOR"/>
    <property type="match status" value="1"/>
</dbReference>
<dbReference type="InterPro" id="IPR036104">
    <property type="entry name" value="BFN_sf"/>
</dbReference>
<dbReference type="AlphaFoldDB" id="A0A6G8Q162"/>
<dbReference type="GO" id="GO:0004518">
    <property type="term" value="F:nuclease activity"/>
    <property type="evidence" value="ECO:0007669"/>
    <property type="project" value="InterPro"/>
</dbReference>
<dbReference type="Pfam" id="PF02577">
    <property type="entry name" value="BFN_dom"/>
    <property type="match status" value="1"/>
</dbReference>